<dbReference type="HOGENOM" id="CLU_045973_0_0_3"/>
<dbReference type="SMART" id="SM00563">
    <property type="entry name" value="PlsC"/>
    <property type="match status" value="1"/>
</dbReference>
<feature type="domain" description="Phospholipid/glycerol acyltransferase" evidence="1">
    <location>
        <begin position="66"/>
        <end position="210"/>
    </location>
</feature>
<dbReference type="GO" id="GO:0016746">
    <property type="term" value="F:acyltransferase activity"/>
    <property type="evidence" value="ECO:0007669"/>
    <property type="project" value="UniProtKB-KW"/>
</dbReference>
<dbReference type="eggNOG" id="COG0204">
    <property type="taxonomic scope" value="Bacteria"/>
</dbReference>
<keyword evidence="2" id="KW-0808">Transferase</keyword>
<dbReference type="EMBL" id="CP001344">
    <property type="protein sequence ID" value="ACL46716.1"/>
    <property type="molecule type" value="Genomic_DNA"/>
</dbReference>
<accession>B8HJW6</accession>
<dbReference type="AlphaFoldDB" id="B8HJW6"/>
<sequence length="476" mass="54327">MYQVIDQAQPPLQFLPQIYNPLVAQTVRFLLPAWLKFQCGISQIEAENLIELVKLYQQFAAGKVRFILAFRHPCTDDPFTMAYLLGHLVPRAAHQQGIKLRSPVHSYFLYDRGVPLWAGGLAHWLLPRMGGSSIFRGKLDTLGLKAARQLLMDGQFPLAIAPEGATNDHNELISPLEPGVAQLGFWCAEDLLQAGRPEEVVIVPVCLQYRYEQSPWLQLEQLLNQMEREIGLPPMPWKDRSAMAFYDRLLQLGEHCLTLMEAHYSRFYHQRFPALEPTESAQHNLMVRLQRLLNTALQVAESYFKLEPRGTFVDRCRRLEQVGWEWMFRTDLASLSPLERGLADWMAQEASLRLLHMRLAERLTSITGDYIRSNPSPDRFAEVTLILWKILASITGGNPNESPKLGQRRVKLTIGMPLSVSDRWGEYSKDRRSARQAVVNLTADLQTSLESMITFSTPVNDQVAAEQLNQLEKHSL</sequence>
<organism evidence="2">
    <name type="scientific">Cyanothece sp. (strain PCC 7425 / ATCC 29141)</name>
    <dbReference type="NCBI Taxonomy" id="395961"/>
    <lineage>
        <taxon>Bacteria</taxon>
        <taxon>Bacillati</taxon>
        <taxon>Cyanobacteriota</taxon>
        <taxon>Cyanophyceae</taxon>
        <taxon>Gomontiellales</taxon>
        <taxon>Cyanothecaceae</taxon>
        <taxon>Cyanothece</taxon>
    </lineage>
</organism>
<dbReference type="STRING" id="395961.Cyan7425_4406"/>
<dbReference type="InterPro" id="IPR002123">
    <property type="entry name" value="Plipid/glycerol_acylTrfase"/>
</dbReference>
<proteinExistence type="predicted"/>
<protein>
    <submittedName>
        <fullName evidence="2">Phospholipid/glycerol acyltransferase</fullName>
    </submittedName>
</protein>
<gene>
    <name evidence="2" type="ordered locus">Cyan7425_4406</name>
</gene>
<name>B8HJW6_CYAP4</name>
<evidence type="ECO:0000313" key="2">
    <source>
        <dbReference type="EMBL" id="ACL46716.1"/>
    </source>
</evidence>
<keyword evidence="2" id="KW-0012">Acyltransferase</keyword>
<dbReference type="SUPFAM" id="SSF69593">
    <property type="entry name" value="Glycerol-3-phosphate (1)-acyltransferase"/>
    <property type="match status" value="1"/>
</dbReference>
<dbReference type="KEGG" id="cyn:Cyan7425_4406"/>
<reference evidence="2" key="1">
    <citation type="submission" date="2009-01" db="EMBL/GenBank/DDBJ databases">
        <title>Complete sequence of chromosome Cyanothece sp. PCC 7425.</title>
        <authorList>
            <consortium name="US DOE Joint Genome Institute"/>
            <person name="Lucas S."/>
            <person name="Copeland A."/>
            <person name="Lapidus A."/>
            <person name="Glavina del Rio T."/>
            <person name="Dalin E."/>
            <person name="Tice H."/>
            <person name="Bruce D."/>
            <person name="Goodwin L."/>
            <person name="Pitluck S."/>
            <person name="Sims D."/>
            <person name="Meineke L."/>
            <person name="Brettin T."/>
            <person name="Detter J.C."/>
            <person name="Han C."/>
            <person name="Larimer F."/>
            <person name="Land M."/>
            <person name="Hauser L."/>
            <person name="Kyrpides N."/>
            <person name="Ovchinnikova G."/>
            <person name="Liberton M."/>
            <person name="Stoeckel J."/>
            <person name="Banerjee A."/>
            <person name="Singh A."/>
            <person name="Page L."/>
            <person name="Sato H."/>
            <person name="Zhao L."/>
            <person name="Sherman L."/>
            <person name="Pakrasi H."/>
            <person name="Richardson P."/>
        </authorList>
    </citation>
    <scope>NUCLEOTIDE SEQUENCE</scope>
    <source>
        <strain evidence="2">PCC 7425</strain>
    </source>
</reference>
<evidence type="ECO:0000259" key="1">
    <source>
        <dbReference type="SMART" id="SM00563"/>
    </source>
</evidence>